<name>A0A8C0ZTP7_CASCN</name>
<organism evidence="2">
    <name type="scientific">Castor canadensis</name>
    <name type="common">American beaver</name>
    <dbReference type="NCBI Taxonomy" id="51338"/>
    <lineage>
        <taxon>Eukaryota</taxon>
        <taxon>Metazoa</taxon>
        <taxon>Chordata</taxon>
        <taxon>Craniata</taxon>
        <taxon>Vertebrata</taxon>
        <taxon>Euteleostomi</taxon>
        <taxon>Mammalia</taxon>
        <taxon>Eutheria</taxon>
        <taxon>Euarchontoglires</taxon>
        <taxon>Glires</taxon>
        <taxon>Rodentia</taxon>
        <taxon>Castorimorpha</taxon>
        <taxon>Castoridae</taxon>
        <taxon>Castor</taxon>
    </lineage>
</organism>
<keyword evidence="1" id="KW-1133">Transmembrane helix</keyword>
<reference evidence="2" key="1">
    <citation type="submission" date="2023-09" db="UniProtKB">
        <authorList>
            <consortium name="Ensembl"/>
        </authorList>
    </citation>
    <scope>IDENTIFICATION</scope>
</reference>
<keyword evidence="1" id="KW-0472">Membrane</keyword>
<evidence type="ECO:0000313" key="2">
    <source>
        <dbReference type="Ensembl" id="ENSCCNP00000018507.1"/>
    </source>
</evidence>
<dbReference type="AlphaFoldDB" id="A0A8C0ZTP7"/>
<evidence type="ECO:0000256" key="1">
    <source>
        <dbReference type="SAM" id="Phobius"/>
    </source>
</evidence>
<protein>
    <submittedName>
        <fullName evidence="2">Uncharacterized protein</fullName>
    </submittedName>
</protein>
<dbReference type="Ensembl" id="ENSCCNT00000024063.1">
    <property type="protein sequence ID" value="ENSCCNP00000018507.1"/>
    <property type="gene ID" value="ENSCCNG00000018759.1"/>
</dbReference>
<feature type="transmembrane region" description="Helical" evidence="1">
    <location>
        <begin position="39"/>
        <end position="64"/>
    </location>
</feature>
<accession>A0A8C0ZTP7</accession>
<sequence>CACHSSYGEKYKTGESQSSSFFIVSKQFDALHTISGVPLLYVAFPVWDFALEYFTSLHFVFLLYKRSLQINSAVIDR</sequence>
<keyword evidence="1" id="KW-0812">Transmembrane</keyword>
<proteinExistence type="predicted"/>